<accession>A0A6J4UJS7</accession>
<dbReference type="InterPro" id="IPR011041">
    <property type="entry name" value="Quinoprot_gluc/sorb_DH_b-prop"/>
</dbReference>
<dbReference type="PANTHER" id="PTHR19328:SF13">
    <property type="entry name" value="HIPL1 PROTEIN"/>
    <property type="match status" value="1"/>
</dbReference>
<dbReference type="AlphaFoldDB" id="A0A6J4UJS7"/>
<sequence length="323" mass="35499">MVETVATGLEVPWEIAFLPDGSALVTERPGRVRLLGADRKLRDEPVAEIDVSAEGEGGLLGLATDPAFDRNRFVYLYYTTADGMRLARHRYRDGRLTEDAVILDGIDAGPIHDSGRIAFAPDGRLYVLTGDAGREDLAQDEESLNGKVLRLDAEQYRGEGGDPEMISLGHRNPQGLDWEPRSERLVATEHGPTGDDEINVIREGENYGWPEVTGEDHGDFTAPLAVYAETIAPSGSTFVTRAGSSWTGDYLVAALAGQQVRRLTIDGDRVTRNEALFEGRFGRIRTVVEARDGALYLLTSNRDGRGDPAREDDRILRVVPPRR</sequence>
<name>A0A6J4UJS7_9ACTN</name>
<feature type="domain" description="Glucose/Sorbosone dehydrogenase" evidence="1">
    <location>
        <begin position="9"/>
        <end position="305"/>
    </location>
</feature>
<dbReference type="InterPro" id="IPR011042">
    <property type="entry name" value="6-blade_b-propeller_TolB-like"/>
</dbReference>
<dbReference type="Gene3D" id="2.120.10.30">
    <property type="entry name" value="TolB, C-terminal domain"/>
    <property type="match status" value="1"/>
</dbReference>
<gene>
    <name evidence="2" type="ORF">AVDCRST_MAG79-2692</name>
</gene>
<proteinExistence type="predicted"/>
<dbReference type="EMBL" id="CADCWC010000415">
    <property type="protein sequence ID" value="CAA9550874.1"/>
    <property type="molecule type" value="Genomic_DNA"/>
</dbReference>
<dbReference type="PANTHER" id="PTHR19328">
    <property type="entry name" value="HEDGEHOG-INTERACTING PROTEIN"/>
    <property type="match status" value="1"/>
</dbReference>
<dbReference type="InterPro" id="IPR012938">
    <property type="entry name" value="Glc/Sorbosone_DH"/>
</dbReference>
<dbReference type="Pfam" id="PF07995">
    <property type="entry name" value="GSDH"/>
    <property type="match status" value="1"/>
</dbReference>
<protein>
    <recommendedName>
        <fullName evidence="1">Glucose/Sorbosone dehydrogenase domain-containing protein</fullName>
    </recommendedName>
</protein>
<evidence type="ECO:0000259" key="1">
    <source>
        <dbReference type="Pfam" id="PF07995"/>
    </source>
</evidence>
<evidence type="ECO:0000313" key="2">
    <source>
        <dbReference type="EMBL" id="CAA9550874.1"/>
    </source>
</evidence>
<organism evidence="2">
    <name type="scientific">uncultured Thermoleophilia bacterium</name>
    <dbReference type="NCBI Taxonomy" id="1497501"/>
    <lineage>
        <taxon>Bacteria</taxon>
        <taxon>Bacillati</taxon>
        <taxon>Actinomycetota</taxon>
        <taxon>Thermoleophilia</taxon>
        <taxon>environmental samples</taxon>
    </lineage>
</organism>
<reference evidence="2" key="1">
    <citation type="submission" date="2020-02" db="EMBL/GenBank/DDBJ databases">
        <authorList>
            <person name="Meier V. D."/>
        </authorList>
    </citation>
    <scope>NUCLEOTIDE SEQUENCE</scope>
    <source>
        <strain evidence="2">AVDCRST_MAG79</strain>
    </source>
</reference>
<dbReference type="SUPFAM" id="SSF50952">
    <property type="entry name" value="Soluble quinoprotein glucose dehydrogenase"/>
    <property type="match status" value="1"/>
</dbReference>